<name>A0ABX5WVX6_9GAMM</name>
<dbReference type="RefSeq" id="WP_144045622.1">
    <property type="nucleotide sequence ID" value="NZ_CP041614.1"/>
</dbReference>
<keyword evidence="4 5" id="KW-0963">Cytoplasm</keyword>
<evidence type="ECO:0000256" key="4">
    <source>
        <dbReference type="ARBA" id="ARBA00022490"/>
    </source>
</evidence>
<gene>
    <name evidence="7" type="ORF">FM037_08385</name>
</gene>
<feature type="domain" description="UspA" evidence="6">
    <location>
        <begin position="3"/>
        <end position="145"/>
    </location>
</feature>
<reference evidence="7 8" key="1">
    <citation type="submission" date="2019-07" db="EMBL/GenBank/DDBJ databases">
        <title>Shewanella sp. YLB-06 whole genomic sequence.</title>
        <authorList>
            <person name="Yu L."/>
        </authorList>
    </citation>
    <scope>NUCLEOTIDE SEQUENCE [LARGE SCALE GENOMIC DNA]</scope>
    <source>
        <strain evidence="7 8">YLB-06</strain>
    </source>
</reference>
<keyword evidence="8" id="KW-1185">Reference proteome</keyword>
<dbReference type="Gene3D" id="3.40.50.620">
    <property type="entry name" value="HUPs"/>
    <property type="match status" value="1"/>
</dbReference>
<evidence type="ECO:0000256" key="2">
    <source>
        <dbReference type="ARBA" id="ARBA00008791"/>
    </source>
</evidence>
<dbReference type="PIRSF" id="PIRSF006276">
    <property type="entry name" value="UspA"/>
    <property type="match status" value="1"/>
</dbReference>
<dbReference type="InterPro" id="IPR006016">
    <property type="entry name" value="UspA"/>
</dbReference>
<proteinExistence type="inferred from homology"/>
<dbReference type="PANTHER" id="PTHR46268">
    <property type="entry name" value="STRESS RESPONSE PROTEIN NHAX"/>
    <property type="match status" value="1"/>
</dbReference>
<comment type="subcellular location">
    <subcellularLocation>
        <location evidence="1 5">Cytoplasm</location>
    </subcellularLocation>
</comment>
<dbReference type="EMBL" id="CP041614">
    <property type="protein sequence ID" value="QDO83243.1"/>
    <property type="molecule type" value="Genomic_DNA"/>
</dbReference>
<organism evidence="7 8">
    <name type="scientific">Shewanella psychropiezotolerans</name>
    <dbReference type="NCBI Taxonomy" id="2593655"/>
    <lineage>
        <taxon>Bacteria</taxon>
        <taxon>Pseudomonadati</taxon>
        <taxon>Pseudomonadota</taxon>
        <taxon>Gammaproteobacteria</taxon>
        <taxon>Alteromonadales</taxon>
        <taxon>Shewanellaceae</taxon>
        <taxon>Shewanella</taxon>
    </lineage>
</organism>
<sequence length="147" mass="16791">MNYKHILLCVALNKDSGKILAKAANIARQNQALLSLLHIDLDIPHTYEGMLGSDYKEQESIVREESTTSMAKLIDSLDMDIKHHYPIHQHIIHSGDLDSEILDNIDKYDIDLLIMGHHKVNFITQFLLSPTEPVLRNMPCDSMFIKL</sequence>
<dbReference type="InterPro" id="IPR014729">
    <property type="entry name" value="Rossmann-like_a/b/a_fold"/>
</dbReference>
<evidence type="ECO:0000259" key="6">
    <source>
        <dbReference type="Pfam" id="PF00582"/>
    </source>
</evidence>
<evidence type="ECO:0000313" key="7">
    <source>
        <dbReference type="EMBL" id="QDO83243.1"/>
    </source>
</evidence>
<comment type="subunit">
    <text evidence="3">Homodimer.</text>
</comment>
<comment type="similarity">
    <text evidence="2 5">Belongs to the universal stress protein A family.</text>
</comment>
<dbReference type="SUPFAM" id="SSF52402">
    <property type="entry name" value="Adenine nucleotide alpha hydrolases-like"/>
    <property type="match status" value="1"/>
</dbReference>
<evidence type="ECO:0000256" key="5">
    <source>
        <dbReference type="PIRNR" id="PIRNR006276"/>
    </source>
</evidence>
<dbReference type="Pfam" id="PF00582">
    <property type="entry name" value="Usp"/>
    <property type="match status" value="1"/>
</dbReference>
<protein>
    <recommendedName>
        <fullName evidence="5">Universal stress protein</fullName>
    </recommendedName>
</protein>
<dbReference type="PANTHER" id="PTHR46268:SF23">
    <property type="entry name" value="UNIVERSAL STRESS PROTEIN A-RELATED"/>
    <property type="match status" value="1"/>
</dbReference>
<dbReference type="Proteomes" id="UP000315947">
    <property type="component" value="Chromosome"/>
</dbReference>
<accession>A0ABX5WVX6</accession>
<evidence type="ECO:0000256" key="3">
    <source>
        <dbReference type="ARBA" id="ARBA00011738"/>
    </source>
</evidence>
<evidence type="ECO:0000313" key="8">
    <source>
        <dbReference type="Proteomes" id="UP000315947"/>
    </source>
</evidence>
<evidence type="ECO:0000256" key="1">
    <source>
        <dbReference type="ARBA" id="ARBA00004496"/>
    </source>
</evidence>
<dbReference type="InterPro" id="IPR006015">
    <property type="entry name" value="Universal_stress_UspA"/>
</dbReference>